<keyword evidence="3" id="KW-1185">Reference proteome</keyword>
<sequence length="184" mass="21740">MVKKHPVWFPGAIYHVSCFGTWNESIFFDEKDYIYYLSSVENVRYQFPFYLHSYCLTSHQVHLLIETIHVPLQDVITSINSEYLHYFQDKYPCLLEPTHHDFATLIDSVASFLKASRSIHLASIGHSQELKDYRWSSYPSFISKIPNDHVVTSRVLTYFQCPKMDNYALFVEGEEFEAKFIYHC</sequence>
<protein>
    <recommendedName>
        <fullName evidence="1">Transposase IS200-like domain-containing protein</fullName>
    </recommendedName>
</protein>
<dbReference type="Gene3D" id="3.30.70.1290">
    <property type="entry name" value="Transposase IS200-like"/>
    <property type="match status" value="1"/>
</dbReference>
<dbReference type="GO" id="GO:0003677">
    <property type="term" value="F:DNA binding"/>
    <property type="evidence" value="ECO:0007669"/>
    <property type="project" value="InterPro"/>
</dbReference>
<dbReference type="InterPro" id="IPR036515">
    <property type="entry name" value="Transposase_17_sf"/>
</dbReference>
<dbReference type="InterPro" id="IPR002686">
    <property type="entry name" value="Transposase_17"/>
</dbReference>
<feature type="domain" description="Transposase IS200-like" evidence="1">
    <location>
        <begin position="9"/>
        <end position="122"/>
    </location>
</feature>
<name>A0A4Q0VUQ3_9BACI</name>
<dbReference type="GO" id="GO:0006313">
    <property type="term" value="P:DNA transposition"/>
    <property type="evidence" value="ECO:0007669"/>
    <property type="project" value="InterPro"/>
</dbReference>
<evidence type="ECO:0000313" key="3">
    <source>
        <dbReference type="Proteomes" id="UP000290649"/>
    </source>
</evidence>
<dbReference type="AlphaFoldDB" id="A0A4Q0VUQ3"/>
<evidence type="ECO:0000259" key="1">
    <source>
        <dbReference type="SMART" id="SM01321"/>
    </source>
</evidence>
<dbReference type="EMBL" id="QOUX01000032">
    <property type="protein sequence ID" value="RXJ01695.1"/>
    <property type="molecule type" value="Genomic_DNA"/>
</dbReference>
<proteinExistence type="predicted"/>
<organism evidence="2 3">
    <name type="scientific">Anaerobacillus alkaliphilus</name>
    <dbReference type="NCBI Taxonomy" id="1548597"/>
    <lineage>
        <taxon>Bacteria</taxon>
        <taxon>Bacillati</taxon>
        <taxon>Bacillota</taxon>
        <taxon>Bacilli</taxon>
        <taxon>Bacillales</taxon>
        <taxon>Bacillaceae</taxon>
        <taxon>Anaerobacillus</taxon>
    </lineage>
</organism>
<dbReference type="OrthoDB" id="9788881at2"/>
<accession>A0A4Q0VUQ3</accession>
<reference evidence="2 3" key="1">
    <citation type="journal article" date="2019" name="Int. J. Syst. Evol. Microbiol.">
        <title>Anaerobacillus alkaliphilus sp. nov., a novel alkaliphilic and moderately halophilic bacterium.</title>
        <authorList>
            <person name="Borsodi A.K."/>
            <person name="Aszalos J.M."/>
            <person name="Bihari P."/>
            <person name="Nagy I."/>
            <person name="Schumann P."/>
            <person name="Sproer C."/>
            <person name="Kovacs A.L."/>
            <person name="Boka K."/>
            <person name="Dobosy P."/>
            <person name="Ovari M."/>
            <person name="Szili-Kovacs T."/>
            <person name="Toth E."/>
        </authorList>
    </citation>
    <scope>NUCLEOTIDE SEQUENCE [LARGE SCALE GENOMIC DNA]</scope>
    <source>
        <strain evidence="2 3">B16-10</strain>
    </source>
</reference>
<gene>
    <name evidence="2" type="ORF">DS745_09455</name>
</gene>
<dbReference type="SUPFAM" id="SSF143422">
    <property type="entry name" value="Transposase IS200-like"/>
    <property type="match status" value="1"/>
</dbReference>
<comment type="caution">
    <text evidence="2">The sequence shown here is derived from an EMBL/GenBank/DDBJ whole genome shotgun (WGS) entry which is preliminary data.</text>
</comment>
<dbReference type="RefSeq" id="WP_129077996.1">
    <property type="nucleotide sequence ID" value="NZ_QOUX01000032.1"/>
</dbReference>
<dbReference type="Proteomes" id="UP000290649">
    <property type="component" value="Unassembled WGS sequence"/>
</dbReference>
<evidence type="ECO:0000313" key="2">
    <source>
        <dbReference type="EMBL" id="RXJ01695.1"/>
    </source>
</evidence>
<dbReference type="GO" id="GO:0004803">
    <property type="term" value="F:transposase activity"/>
    <property type="evidence" value="ECO:0007669"/>
    <property type="project" value="InterPro"/>
</dbReference>
<dbReference type="SMART" id="SM01321">
    <property type="entry name" value="Y1_Tnp"/>
    <property type="match status" value="1"/>
</dbReference>